<evidence type="ECO:0000313" key="3">
    <source>
        <dbReference type="Proteomes" id="UP000050360"/>
    </source>
</evidence>
<reference evidence="2 3" key="1">
    <citation type="submission" date="2015-09" db="EMBL/GenBank/DDBJ databases">
        <title>A metagenomics-based metabolic model of nitrate-dependent anaerobic oxidation of methane by Methanoperedens-like archaea.</title>
        <authorList>
            <person name="Arshad A."/>
            <person name="Speth D.R."/>
            <person name="De Graaf R.M."/>
            <person name="Op Den Camp H.J."/>
            <person name="Jetten M.S."/>
            <person name="Welte C.U."/>
        </authorList>
    </citation>
    <scope>NUCLEOTIDE SEQUENCE [LARGE SCALE GENOMIC DNA]</scope>
</reference>
<protein>
    <submittedName>
        <fullName evidence="2">Uncharacterized protein</fullName>
    </submittedName>
</protein>
<dbReference type="Proteomes" id="UP000050360">
    <property type="component" value="Unassembled WGS sequence"/>
</dbReference>
<keyword evidence="1" id="KW-1133">Transmembrane helix</keyword>
<accession>A0A0P8AEB8</accession>
<name>A0A0P8AEB8_9EURY</name>
<sequence length="55" mass="5767">MQNKTKSIIAAIAAAAFMTAAYYLPAETFLAAFAGGLFLIPASIFVYMMQSVASA</sequence>
<proteinExistence type="predicted"/>
<organism evidence="2 3">
    <name type="scientific">Candidatus Methanoperedens nitratireducens</name>
    <dbReference type="NCBI Taxonomy" id="1392998"/>
    <lineage>
        <taxon>Archaea</taxon>
        <taxon>Methanobacteriati</taxon>
        <taxon>Methanobacteriota</taxon>
        <taxon>Stenosarchaea group</taxon>
        <taxon>Methanomicrobia</taxon>
        <taxon>Methanosarcinales</taxon>
        <taxon>ANME-2 cluster</taxon>
        <taxon>Candidatus Methanoperedentaceae</taxon>
        <taxon>Candidatus Methanoperedens</taxon>
    </lineage>
</organism>
<dbReference type="EMBL" id="LKCM01000221">
    <property type="protein sequence ID" value="KPQ42567.1"/>
    <property type="molecule type" value="Genomic_DNA"/>
</dbReference>
<evidence type="ECO:0000256" key="1">
    <source>
        <dbReference type="SAM" id="Phobius"/>
    </source>
</evidence>
<keyword evidence="1" id="KW-0472">Membrane</keyword>
<comment type="caution">
    <text evidence="2">The sequence shown here is derived from an EMBL/GenBank/DDBJ whole genome shotgun (WGS) entry which is preliminary data.</text>
</comment>
<gene>
    <name evidence="2" type="ORF">MPEBLZ_02872</name>
</gene>
<keyword evidence="1" id="KW-0812">Transmembrane</keyword>
<evidence type="ECO:0000313" key="2">
    <source>
        <dbReference type="EMBL" id="KPQ42567.1"/>
    </source>
</evidence>
<feature type="transmembrane region" description="Helical" evidence="1">
    <location>
        <begin position="7"/>
        <end position="24"/>
    </location>
</feature>
<feature type="transmembrane region" description="Helical" evidence="1">
    <location>
        <begin position="30"/>
        <end position="49"/>
    </location>
</feature>
<dbReference type="AlphaFoldDB" id="A0A0P8AEB8"/>